<feature type="compositionally biased region" description="Basic and acidic residues" evidence="1">
    <location>
        <begin position="26"/>
        <end position="35"/>
    </location>
</feature>
<evidence type="ECO:0000313" key="3">
    <source>
        <dbReference type="Proteomes" id="UP001266305"/>
    </source>
</evidence>
<proteinExistence type="predicted"/>
<reference evidence="2 3" key="1">
    <citation type="submission" date="2023-05" db="EMBL/GenBank/DDBJ databases">
        <title>B98-5 Cell Line De Novo Hybrid Assembly: An Optical Mapping Approach.</title>
        <authorList>
            <person name="Kananen K."/>
            <person name="Auerbach J.A."/>
            <person name="Kautto E."/>
            <person name="Blachly J.S."/>
        </authorList>
    </citation>
    <scope>NUCLEOTIDE SEQUENCE [LARGE SCALE GENOMIC DNA]</scope>
    <source>
        <strain evidence="2">B95-8</strain>
        <tissue evidence="2">Cell line</tissue>
    </source>
</reference>
<dbReference type="EMBL" id="JASSZA010000015">
    <property type="protein sequence ID" value="KAK2092318.1"/>
    <property type="molecule type" value="Genomic_DNA"/>
</dbReference>
<feature type="region of interest" description="Disordered" evidence="1">
    <location>
        <begin position="21"/>
        <end position="53"/>
    </location>
</feature>
<feature type="non-terminal residue" evidence="2">
    <location>
        <position position="1"/>
    </location>
</feature>
<evidence type="ECO:0000313" key="2">
    <source>
        <dbReference type="EMBL" id="KAK2092318.1"/>
    </source>
</evidence>
<gene>
    <name evidence="2" type="ORF">P7K49_028846</name>
</gene>
<sequence length="53" mass="5586">NVIFNRIEKGKLLKKNFVGKAQAEVEEGRGPKDEGVAISEGDDSPTSGGTVGR</sequence>
<accession>A0ABQ9U6R4</accession>
<feature type="non-terminal residue" evidence="2">
    <location>
        <position position="53"/>
    </location>
</feature>
<protein>
    <submittedName>
        <fullName evidence="2">Uncharacterized protein</fullName>
    </submittedName>
</protein>
<keyword evidence="3" id="KW-1185">Reference proteome</keyword>
<feature type="compositionally biased region" description="Polar residues" evidence="1">
    <location>
        <begin position="44"/>
        <end position="53"/>
    </location>
</feature>
<comment type="caution">
    <text evidence="2">The sequence shown here is derived from an EMBL/GenBank/DDBJ whole genome shotgun (WGS) entry which is preliminary data.</text>
</comment>
<evidence type="ECO:0000256" key="1">
    <source>
        <dbReference type="SAM" id="MobiDB-lite"/>
    </source>
</evidence>
<dbReference type="Proteomes" id="UP001266305">
    <property type="component" value="Unassembled WGS sequence"/>
</dbReference>
<name>A0ABQ9U6R4_SAGOE</name>
<organism evidence="2 3">
    <name type="scientific">Saguinus oedipus</name>
    <name type="common">Cotton-top tamarin</name>
    <name type="synonym">Oedipomidas oedipus</name>
    <dbReference type="NCBI Taxonomy" id="9490"/>
    <lineage>
        <taxon>Eukaryota</taxon>
        <taxon>Metazoa</taxon>
        <taxon>Chordata</taxon>
        <taxon>Craniata</taxon>
        <taxon>Vertebrata</taxon>
        <taxon>Euteleostomi</taxon>
        <taxon>Mammalia</taxon>
        <taxon>Eutheria</taxon>
        <taxon>Euarchontoglires</taxon>
        <taxon>Primates</taxon>
        <taxon>Haplorrhini</taxon>
        <taxon>Platyrrhini</taxon>
        <taxon>Cebidae</taxon>
        <taxon>Callitrichinae</taxon>
        <taxon>Saguinus</taxon>
    </lineage>
</organism>